<evidence type="ECO:0000313" key="1">
    <source>
        <dbReference type="EMBL" id="MBX60080.1"/>
    </source>
</evidence>
<dbReference type="AlphaFoldDB" id="A0A2P2PZB9"/>
<sequence length="55" mass="6339">MMLEILNCTMTSEVLNNTLNNFYTLSSPVKSYLMFELSNFKMSMLGIFAKNTKYA</sequence>
<accession>A0A2P2PZB9</accession>
<dbReference type="EMBL" id="GGEC01079596">
    <property type="protein sequence ID" value="MBX60080.1"/>
    <property type="molecule type" value="Transcribed_RNA"/>
</dbReference>
<proteinExistence type="predicted"/>
<protein>
    <submittedName>
        <fullName evidence="1">Uncharacterized protein</fullName>
    </submittedName>
</protein>
<name>A0A2P2PZB9_RHIMU</name>
<organism evidence="1">
    <name type="scientific">Rhizophora mucronata</name>
    <name type="common">Asiatic mangrove</name>
    <dbReference type="NCBI Taxonomy" id="61149"/>
    <lineage>
        <taxon>Eukaryota</taxon>
        <taxon>Viridiplantae</taxon>
        <taxon>Streptophyta</taxon>
        <taxon>Embryophyta</taxon>
        <taxon>Tracheophyta</taxon>
        <taxon>Spermatophyta</taxon>
        <taxon>Magnoliopsida</taxon>
        <taxon>eudicotyledons</taxon>
        <taxon>Gunneridae</taxon>
        <taxon>Pentapetalae</taxon>
        <taxon>rosids</taxon>
        <taxon>fabids</taxon>
        <taxon>Malpighiales</taxon>
        <taxon>Rhizophoraceae</taxon>
        <taxon>Rhizophora</taxon>
    </lineage>
</organism>
<reference evidence="1" key="1">
    <citation type="submission" date="2018-02" db="EMBL/GenBank/DDBJ databases">
        <title>Rhizophora mucronata_Transcriptome.</title>
        <authorList>
            <person name="Meera S.P."/>
            <person name="Sreeshan A."/>
            <person name="Augustine A."/>
        </authorList>
    </citation>
    <scope>NUCLEOTIDE SEQUENCE</scope>
    <source>
        <tissue evidence="1">Leaf</tissue>
    </source>
</reference>